<dbReference type="InterPro" id="IPR002344">
    <property type="entry name" value="Lupus_La"/>
</dbReference>
<dbReference type="SMART" id="SM00715">
    <property type="entry name" value="LA"/>
    <property type="match status" value="1"/>
</dbReference>
<dbReference type="SUPFAM" id="SSF54928">
    <property type="entry name" value="RNA-binding domain, RBD"/>
    <property type="match status" value="1"/>
</dbReference>
<dbReference type="InterPro" id="IPR045180">
    <property type="entry name" value="La_dom_prot"/>
</dbReference>
<dbReference type="Pfam" id="PF00076">
    <property type="entry name" value="RRM_1"/>
    <property type="match status" value="1"/>
</dbReference>
<feature type="compositionally biased region" description="Polar residues" evidence="14">
    <location>
        <begin position="252"/>
        <end position="262"/>
    </location>
</feature>
<feature type="domain" description="XRRM" evidence="17">
    <location>
        <begin position="515"/>
        <end position="623"/>
    </location>
</feature>
<dbReference type="Pfam" id="PF05383">
    <property type="entry name" value="La"/>
    <property type="match status" value="1"/>
</dbReference>
<feature type="compositionally biased region" description="Basic residues" evidence="14">
    <location>
        <begin position="289"/>
        <end position="299"/>
    </location>
</feature>
<dbReference type="PROSITE" id="PS50961">
    <property type="entry name" value="HTH_LA"/>
    <property type="match status" value="1"/>
</dbReference>
<evidence type="ECO:0000259" key="15">
    <source>
        <dbReference type="PROSITE" id="PS50102"/>
    </source>
</evidence>
<evidence type="ECO:0000256" key="11">
    <source>
        <dbReference type="ARBA" id="ARBA00023242"/>
    </source>
</evidence>
<dbReference type="SMART" id="SM00360">
    <property type="entry name" value="RRM"/>
    <property type="match status" value="1"/>
</dbReference>
<evidence type="ECO:0000256" key="5">
    <source>
        <dbReference type="ARBA" id="ARBA00022782"/>
    </source>
</evidence>
<dbReference type="AlphaFoldDB" id="A0AAN8K326"/>
<feature type="domain" description="RRM" evidence="15">
    <location>
        <begin position="130"/>
        <end position="205"/>
    </location>
</feature>
<dbReference type="InterPro" id="IPR034887">
    <property type="entry name" value="LARP7_RRM1"/>
</dbReference>
<dbReference type="PANTHER" id="PTHR22792">
    <property type="entry name" value="LUPUS LA PROTEIN-RELATED"/>
    <property type="match status" value="1"/>
</dbReference>
<evidence type="ECO:0000259" key="16">
    <source>
        <dbReference type="PROSITE" id="PS50961"/>
    </source>
</evidence>
<evidence type="ECO:0000256" key="1">
    <source>
        <dbReference type="ARBA" id="ARBA00004642"/>
    </source>
</evidence>
<evidence type="ECO:0000256" key="3">
    <source>
        <dbReference type="ARBA" id="ARBA00015867"/>
    </source>
</evidence>
<dbReference type="Gene3D" id="1.10.10.10">
    <property type="entry name" value="Winged helix-like DNA-binding domain superfamily/Winged helix DNA-binding domain"/>
    <property type="match status" value="1"/>
</dbReference>
<dbReference type="PANTHER" id="PTHR22792:SF62">
    <property type="entry name" value="LA-RELATED PROTEIN 7"/>
    <property type="match status" value="1"/>
</dbReference>
<keyword evidence="4" id="KW-0507">mRNA processing</keyword>
<gene>
    <name evidence="18" type="ORF">SNE40_005463</name>
</gene>
<evidence type="ECO:0000259" key="17">
    <source>
        <dbReference type="PROSITE" id="PS51939"/>
    </source>
</evidence>
<evidence type="ECO:0000256" key="9">
    <source>
        <dbReference type="ARBA" id="ARBA00023163"/>
    </source>
</evidence>
<keyword evidence="9" id="KW-0804">Transcription</keyword>
<feature type="region of interest" description="Disordered" evidence="14">
    <location>
        <begin position="216"/>
        <end position="453"/>
    </location>
</feature>
<reference evidence="18 19" key="1">
    <citation type="submission" date="2024-01" db="EMBL/GenBank/DDBJ databases">
        <title>The genome of the rayed Mediterranean limpet Patella caerulea (Linnaeus, 1758).</title>
        <authorList>
            <person name="Anh-Thu Weber A."/>
            <person name="Halstead-Nussloch G."/>
        </authorList>
    </citation>
    <scope>NUCLEOTIDE SEQUENCE [LARGE SCALE GENOMIC DNA]</scope>
    <source>
        <strain evidence="18">AATW-2023a</strain>
        <tissue evidence="18">Whole specimen</tissue>
    </source>
</reference>
<feature type="compositionally biased region" description="Basic and acidic residues" evidence="14">
    <location>
        <begin position="331"/>
        <end position="355"/>
    </location>
</feature>
<evidence type="ECO:0000256" key="6">
    <source>
        <dbReference type="ARBA" id="ARBA00022871"/>
    </source>
</evidence>
<keyword evidence="10" id="KW-0508">mRNA splicing</keyword>
<comment type="caution">
    <text evidence="18">The sequence shown here is derived from an EMBL/GenBank/DDBJ whole genome shotgun (WGS) entry which is preliminary data.</text>
</comment>
<comment type="similarity">
    <text evidence="2">Belongs to the LARP7 family.</text>
</comment>
<sequence length="638" mass="73689">MDEVDMSEEVVEEKITDSKIKPTKTVKIKKVRKRTKGLLKNIQSQMEFYFSDSNLQKDRFIKQEIDKDKQGYVDLSLFLKFNKIQKMTEDLTLICKAVGKSEKLKLNEDGNKVKRASPFVERDIADIDSRTVYVECLPRNVDHDWMKRVFSECGVVNYVSLPKFKSTGDTKGFGFIEFETRKAADKACELLNNPPLELGVRPGKFPKTNKQLEQLKKQGVVEEETEVVTENPEQKSETILTKGRRKRHRNTSESSVDYSDSMTPKKLKQSTSEDTVVTETKVDDEVSRSKKKKKKKKNRRSVEANKTDEESEVTDSCHGDNKTGTVCNQGDKIESKQEGESERKESKVDCKKTDGGVDTNSDSSNLKRKRLSEENKCEEHSDSSDVSPQKRKRKIEESVDGSSESDVKSKKKSRSSVEFSDPVVQTVKLEKNQDTGPGEKKKKKRRKRKKKEIKEAETLHLRVLPKTEWLQLRKQYLNIQKTNMSTLKKKLQQIQKENKADILESSKKGDNKTIEYIPGVIVHVESQIPLEKKEMREIFNEDIKIAYLDVTDGNKSGYIRCKDVYSAMMVVNSNIEYYKLDLLSGEDEENYWKKLKSDRENKLNNKQRPKKRGMQKLIDKAQKINAEVLDKKHVFFED</sequence>
<dbReference type="InterPro" id="IPR036388">
    <property type="entry name" value="WH-like_DNA-bd_sf"/>
</dbReference>
<dbReference type="GO" id="GO:0030154">
    <property type="term" value="P:cell differentiation"/>
    <property type="evidence" value="ECO:0007669"/>
    <property type="project" value="UniProtKB-KW"/>
</dbReference>
<dbReference type="CDD" id="cd07323">
    <property type="entry name" value="LAM"/>
    <property type="match status" value="1"/>
</dbReference>
<dbReference type="Proteomes" id="UP001347796">
    <property type="component" value="Unassembled WGS sequence"/>
</dbReference>
<keyword evidence="19" id="KW-1185">Reference proteome</keyword>
<comment type="subcellular location">
    <subcellularLocation>
        <location evidence="1">Nucleus</location>
        <location evidence="1">Nucleoplasm</location>
    </subcellularLocation>
</comment>
<dbReference type="GO" id="GO:0006397">
    <property type="term" value="P:mRNA processing"/>
    <property type="evidence" value="ECO:0007669"/>
    <property type="project" value="UniProtKB-KW"/>
</dbReference>
<evidence type="ECO:0000313" key="18">
    <source>
        <dbReference type="EMBL" id="KAK6187432.1"/>
    </source>
</evidence>
<evidence type="ECO:0000256" key="8">
    <source>
        <dbReference type="ARBA" id="ARBA00023015"/>
    </source>
</evidence>
<feature type="compositionally biased region" description="Basic and acidic residues" evidence="14">
    <location>
        <begin position="371"/>
        <end position="383"/>
    </location>
</feature>
<dbReference type="SUPFAM" id="SSF46785">
    <property type="entry name" value="Winged helix' DNA-binding domain"/>
    <property type="match status" value="1"/>
</dbReference>
<dbReference type="InterPro" id="IPR035979">
    <property type="entry name" value="RBD_domain_sf"/>
</dbReference>
<dbReference type="InterPro" id="IPR036390">
    <property type="entry name" value="WH_DNA-bd_sf"/>
</dbReference>
<dbReference type="GO" id="GO:1990904">
    <property type="term" value="C:ribonucleoprotein complex"/>
    <property type="evidence" value="ECO:0007669"/>
    <property type="project" value="UniProtKB-UniRule"/>
</dbReference>
<accession>A0AAN8K326</accession>
<dbReference type="EMBL" id="JAZGQO010000004">
    <property type="protein sequence ID" value="KAK6187432.1"/>
    <property type="molecule type" value="Genomic_DNA"/>
</dbReference>
<feature type="compositionally biased region" description="Basic and acidic residues" evidence="14">
    <location>
        <begin position="428"/>
        <end position="439"/>
    </location>
</feature>
<evidence type="ECO:0000256" key="12">
    <source>
        <dbReference type="ARBA" id="ARBA00029640"/>
    </source>
</evidence>
<organism evidence="18 19">
    <name type="scientific">Patella caerulea</name>
    <name type="common">Rayed Mediterranean limpet</name>
    <dbReference type="NCBI Taxonomy" id="87958"/>
    <lineage>
        <taxon>Eukaryota</taxon>
        <taxon>Metazoa</taxon>
        <taxon>Spiralia</taxon>
        <taxon>Lophotrochozoa</taxon>
        <taxon>Mollusca</taxon>
        <taxon>Gastropoda</taxon>
        <taxon>Patellogastropoda</taxon>
        <taxon>Patelloidea</taxon>
        <taxon>Patellidae</taxon>
        <taxon>Patella</taxon>
    </lineage>
</organism>
<dbReference type="GO" id="GO:0007283">
    <property type="term" value="P:spermatogenesis"/>
    <property type="evidence" value="ECO:0007669"/>
    <property type="project" value="UniProtKB-KW"/>
</dbReference>
<dbReference type="InterPro" id="IPR000504">
    <property type="entry name" value="RRM_dom"/>
</dbReference>
<evidence type="ECO:0000256" key="14">
    <source>
        <dbReference type="SAM" id="MobiDB-lite"/>
    </source>
</evidence>
<evidence type="ECO:0000256" key="7">
    <source>
        <dbReference type="ARBA" id="ARBA00022884"/>
    </source>
</evidence>
<dbReference type="Gene3D" id="3.30.70.330">
    <property type="match status" value="2"/>
</dbReference>
<evidence type="ECO:0000256" key="2">
    <source>
        <dbReference type="ARBA" id="ARBA00008680"/>
    </source>
</evidence>
<proteinExistence type="inferred from homology"/>
<dbReference type="InterPro" id="IPR006630">
    <property type="entry name" value="La_HTH"/>
</dbReference>
<feature type="domain" description="HTH La-type RNA-binding" evidence="16">
    <location>
        <begin position="32"/>
        <end position="123"/>
    </location>
</feature>
<dbReference type="GO" id="GO:0008380">
    <property type="term" value="P:RNA splicing"/>
    <property type="evidence" value="ECO:0007669"/>
    <property type="project" value="UniProtKB-KW"/>
</dbReference>
<feature type="compositionally biased region" description="Basic residues" evidence="14">
    <location>
        <begin position="440"/>
        <end position="451"/>
    </location>
</feature>
<dbReference type="PRINTS" id="PR00302">
    <property type="entry name" value="LUPUSLA"/>
</dbReference>
<keyword evidence="8" id="KW-0805">Transcription regulation</keyword>
<dbReference type="InterPro" id="IPR014886">
    <property type="entry name" value="La_xRRM"/>
</dbReference>
<protein>
    <recommendedName>
        <fullName evidence="3">La-related protein 7</fullName>
    </recommendedName>
    <alternativeName>
        <fullName evidence="12">La ribonucleoprotein domain family member 7</fullName>
    </alternativeName>
</protein>
<keyword evidence="6" id="KW-0744">Spermatogenesis</keyword>
<keyword evidence="11" id="KW-0539">Nucleus</keyword>
<dbReference type="CDD" id="cd12290">
    <property type="entry name" value="RRM1_LARP7"/>
    <property type="match status" value="1"/>
</dbReference>
<keyword evidence="7 13" id="KW-0694">RNA-binding</keyword>
<dbReference type="PROSITE" id="PS50102">
    <property type="entry name" value="RRM"/>
    <property type="match status" value="1"/>
</dbReference>
<evidence type="ECO:0000256" key="10">
    <source>
        <dbReference type="ARBA" id="ARBA00023187"/>
    </source>
</evidence>
<dbReference type="PROSITE" id="PS51939">
    <property type="entry name" value="XRRM"/>
    <property type="match status" value="1"/>
</dbReference>
<dbReference type="GO" id="GO:0005654">
    <property type="term" value="C:nucleoplasm"/>
    <property type="evidence" value="ECO:0007669"/>
    <property type="project" value="UniProtKB-SubCell"/>
</dbReference>
<dbReference type="InterPro" id="IPR012677">
    <property type="entry name" value="Nucleotide-bd_a/b_plait_sf"/>
</dbReference>
<dbReference type="Pfam" id="PF08777">
    <property type="entry name" value="RRM_3"/>
    <property type="match status" value="1"/>
</dbReference>
<feature type="compositionally biased region" description="Low complexity" evidence="14">
    <location>
        <begin position="270"/>
        <end position="279"/>
    </location>
</feature>
<dbReference type="FunFam" id="1.10.10.10:FF:000158">
    <property type="entry name" value="La ribonucleoprotein domain family member 7"/>
    <property type="match status" value="1"/>
</dbReference>
<name>A0AAN8K326_PATCE</name>
<evidence type="ECO:0000256" key="4">
    <source>
        <dbReference type="ARBA" id="ARBA00022664"/>
    </source>
</evidence>
<dbReference type="GO" id="GO:0003723">
    <property type="term" value="F:RNA binding"/>
    <property type="evidence" value="ECO:0007669"/>
    <property type="project" value="UniProtKB-UniRule"/>
</dbReference>
<evidence type="ECO:0000256" key="13">
    <source>
        <dbReference type="PROSITE-ProRule" id="PRU00332"/>
    </source>
</evidence>
<evidence type="ECO:0000313" key="19">
    <source>
        <dbReference type="Proteomes" id="UP001347796"/>
    </source>
</evidence>
<keyword evidence="5" id="KW-0221">Differentiation</keyword>